<feature type="compositionally biased region" description="Low complexity" evidence="2">
    <location>
        <begin position="107"/>
        <end position="125"/>
    </location>
</feature>
<feature type="region of interest" description="Disordered" evidence="2">
    <location>
        <begin position="20"/>
        <end position="129"/>
    </location>
</feature>
<dbReference type="EMBL" id="JAGKHQ010000004">
    <property type="protein sequence ID" value="KAG7517335.1"/>
    <property type="molecule type" value="Genomic_DNA"/>
</dbReference>
<evidence type="ECO:0000256" key="1">
    <source>
        <dbReference type="SAM" id="Coils"/>
    </source>
</evidence>
<keyword evidence="1" id="KW-0175">Coiled coil</keyword>
<feature type="region of interest" description="Disordered" evidence="2">
    <location>
        <begin position="891"/>
        <end position="913"/>
    </location>
</feature>
<feature type="compositionally biased region" description="Basic residues" evidence="2">
    <location>
        <begin position="78"/>
        <end position="87"/>
    </location>
</feature>
<evidence type="ECO:0000313" key="3">
    <source>
        <dbReference type="EMBL" id="KAG7517335.1"/>
    </source>
</evidence>
<feature type="coiled-coil region" evidence="1">
    <location>
        <begin position="616"/>
        <end position="696"/>
    </location>
</feature>
<reference evidence="3 4" key="1">
    <citation type="journal article" date="2021" name="Sci. Rep.">
        <title>Chromosome anchoring in Senegalese sole (Solea senegalensis) reveals sex-associated markers and genome rearrangements in flatfish.</title>
        <authorList>
            <person name="Guerrero-Cozar I."/>
            <person name="Gomez-Garrido J."/>
            <person name="Berbel C."/>
            <person name="Martinez-Blanch J.F."/>
            <person name="Alioto T."/>
            <person name="Claros M.G."/>
            <person name="Gagnaire P.A."/>
            <person name="Manchado M."/>
        </authorList>
    </citation>
    <scope>NUCLEOTIDE SEQUENCE [LARGE SCALE GENOMIC DNA]</scope>
    <source>
        <strain evidence="3">Sse05_10M</strain>
    </source>
</reference>
<evidence type="ECO:0000313" key="4">
    <source>
        <dbReference type="Proteomes" id="UP000693946"/>
    </source>
</evidence>
<feature type="compositionally biased region" description="Basic residues" evidence="2">
    <location>
        <begin position="442"/>
        <end position="453"/>
    </location>
</feature>
<feature type="compositionally biased region" description="Basic residues" evidence="2">
    <location>
        <begin position="489"/>
        <end position="499"/>
    </location>
</feature>
<feature type="compositionally biased region" description="Basic and acidic residues" evidence="2">
    <location>
        <begin position="29"/>
        <end position="38"/>
    </location>
</feature>
<keyword evidence="4" id="KW-1185">Reference proteome</keyword>
<protein>
    <submittedName>
        <fullName evidence="3">Uncharacterized protein</fullName>
    </submittedName>
</protein>
<comment type="caution">
    <text evidence="3">The sequence shown here is derived from an EMBL/GenBank/DDBJ whole genome shotgun (WGS) entry which is preliminary data.</text>
</comment>
<accession>A0AAV6SK19</accession>
<proteinExistence type="predicted"/>
<sequence>MEMFFKPVHSPSTLDEIKPRRHHHHHQYHHDSQSHRSDGSSQFARYTPFDDTDKNANERHEHSHHHHGHHLHDSPHREAHRRHHTHQVSHSEEDEIHYNHHTPVTLSRSSSSSLSSSPSSTSSSSWYTEASTNNPFSVLHAVRPQHSLSCSNILDVRRGFQEDDSSEPVVFASIKHGTKGSVSHEIHGSSQQRHVFSSLDRGHSRSEEGPLNEINKECDLGGEYSRSSHINGPLYKTASLNRSLAFSEEDILLGVSRGPKKAVSSSQLPSKGILKNRERPTDIRKAKSMEVLSPRVSKTQDLRGQKNKGVTQAELEQARSNFVQGKLQFSAFLDEITKQVISPSDLTILGVNKSKSARKSLAPVLQTDSPIKPQLPPKKHRESSEDEREQHPKHQNRQEKLACTGSQNQLDFSSPDKLISYSARSHHGSPPPHTLPYSTNHNAHHGSRHKNRKPSPTGGSVQRDRFGRSGSHFTDGTSNSPEPSQPEQRHHHHRQKHPTASHLPHTQHFHQTLPQHVYPDSGHQRPASASSSSAQCAGAGLGSESSSTKSDSSRARDTASTATSHSSEKNGRHHSHMGLGHSKQCRDTLCEANHLQVLQEENADLQQNLLQTVVCIESLEAELQRTRDELSHVKEKYKSLLETHSGTKQANDLLGEHLHIASESLNSERKLLLNRVSQLSSELEAAHRTIAALENINVPCLIKDLLEKHFSSAESIQKFERASAPISCSATSPQGDCRSHTTKGDEESHDRLTSPETGPQRVTAFMPFKHGVPKTTAEASLSNQHESTHSQPDISTAIYKKMAASYAARPQPLYPQIQQQQQQQQPLVGTYQCDTPLNLQPTNVGGEFWAGEGGVKVTLLEHDVVDVTSMTAQQILNDFMEQLQVHKDVGGGTGPHVKQDWVGGAEQTGKMAD</sequence>
<feature type="compositionally biased region" description="Basic and acidic residues" evidence="2">
    <location>
        <begin position="737"/>
        <end position="753"/>
    </location>
</feature>
<evidence type="ECO:0000256" key="2">
    <source>
        <dbReference type="SAM" id="MobiDB-lite"/>
    </source>
</evidence>
<organism evidence="3 4">
    <name type="scientific">Solea senegalensis</name>
    <name type="common">Senegalese sole</name>
    <dbReference type="NCBI Taxonomy" id="28829"/>
    <lineage>
        <taxon>Eukaryota</taxon>
        <taxon>Metazoa</taxon>
        <taxon>Chordata</taxon>
        <taxon>Craniata</taxon>
        <taxon>Vertebrata</taxon>
        <taxon>Euteleostomi</taxon>
        <taxon>Actinopterygii</taxon>
        <taxon>Neopterygii</taxon>
        <taxon>Teleostei</taxon>
        <taxon>Neoteleostei</taxon>
        <taxon>Acanthomorphata</taxon>
        <taxon>Carangaria</taxon>
        <taxon>Pleuronectiformes</taxon>
        <taxon>Pleuronectoidei</taxon>
        <taxon>Soleidae</taxon>
        <taxon>Solea</taxon>
    </lineage>
</organism>
<feature type="compositionally biased region" description="Polar residues" evidence="2">
    <location>
        <begin position="471"/>
        <end position="486"/>
    </location>
</feature>
<feature type="compositionally biased region" description="Basic and acidic residues" evidence="2">
    <location>
        <begin position="388"/>
        <end position="400"/>
    </location>
</feature>
<name>A0AAV6SK19_SOLSE</name>
<feature type="region of interest" description="Disordered" evidence="2">
    <location>
        <begin position="727"/>
        <end position="760"/>
    </location>
</feature>
<dbReference type="AlphaFoldDB" id="A0AAV6SK19"/>
<feature type="region of interest" description="Disordered" evidence="2">
    <location>
        <begin position="360"/>
        <end position="581"/>
    </location>
</feature>
<feature type="compositionally biased region" description="Low complexity" evidence="2">
    <location>
        <begin position="527"/>
        <end position="550"/>
    </location>
</feature>
<feature type="compositionally biased region" description="Basic and acidic residues" evidence="2">
    <location>
        <begin position="51"/>
        <end position="61"/>
    </location>
</feature>
<gene>
    <name evidence="3" type="ORF">JOB18_005212</name>
</gene>
<dbReference type="Proteomes" id="UP000693946">
    <property type="component" value="Linkage Group LG12"/>
</dbReference>